<evidence type="ECO:0000313" key="2">
    <source>
        <dbReference type="EMBL" id="KAF6033692.1"/>
    </source>
</evidence>
<reference evidence="2" key="1">
    <citation type="submission" date="2020-06" db="EMBL/GenBank/DDBJ databases">
        <title>Draft genome of Bugula neritina, a colonial animal packing powerful symbionts and potential medicines.</title>
        <authorList>
            <person name="Rayko M."/>
        </authorList>
    </citation>
    <scope>NUCLEOTIDE SEQUENCE [LARGE SCALE GENOMIC DNA]</scope>
    <source>
        <strain evidence="2">Kwan_BN1</strain>
    </source>
</reference>
<evidence type="ECO:0000256" key="1">
    <source>
        <dbReference type="SAM" id="SignalP"/>
    </source>
</evidence>
<dbReference type="Proteomes" id="UP000593567">
    <property type="component" value="Unassembled WGS sequence"/>
</dbReference>
<protein>
    <submittedName>
        <fullName evidence="2">Uncharacterized protein</fullName>
    </submittedName>
</protein>
<evidence type="ECO:0000313" key="3">
    <source>
        <dbReference type="Proteomes" id="UP000593567"/>
    </source>
</evidence>
<accession>A0A7J7K4X3</accession>
<keyword evidence="1" id="KW-0732">Signal</keyword>
<dbReference type="EMBL" id="VXIV02001258">
    <property type="protein sequence ID" value="KAF6033692.1"/>
    <property type="molecule type" value="Genomic_DNA"/>
</dbReference>
<gene>
    <name evidence="2" type="ORF">EB796_007994</name>
</gene>
<feature type="chain" id="PRO_5029622428" evidence="1">
    <location>
        <begin position="19"/>
        <end position="81"/>
    </location>
</feature>
<proteinExistence type="predicted"/>
<keyword evidence="3" id="KW-1185">Reference proteome</keyword>
<organism evidence="2 3">
    <name type="scientific">Bugula neritina</name>
    <name type="common">Brown bryozoan</name>
    <name type="synonym">Sertularia neritina</name>
    <dbReference type="NCBI Taxonomy" id="10212"/>
    <lineage>
        <taxon>Eukaryota</taxon>
        <taxon>Metazoa</taxon>
        <taxon>Spiralia</taxon>
        <taxon>Lophotrochozoa</taxon>
        <taxon>Bryozoa</taxon>
        <taxon>Gymnolaemata</taxon>
        <taxon>Cheilostomatida</taxon>
        <taxon>Flustrina</taxon>
        <taxon>Buguloidea</taxon>
        <taxon>Bugulidae</taxon>
        <taxon>Bugula</taxon>
    </lineage>
</organism>
<sequence length="81" mass="8981">MIGLKSIIILLWLGCRRANRTDTQGTRTRIGANSYTVIGVQQLLLKQQSLASTEPSSLISVEITEQSAESFSKIRQSETEK</sequence>
<dbReference type="AlphaFoldDB" id="A0A7J7K4X3"/>
<name>A0A7J7K4X3_BUGNE</name>
<feature type="signal peptide" evidence="1">
    <location>
        <begin position="1"/>
        <end position="18"/>
    </location>
</feature>
<comment type="caution">
    <text evidence="2">The sequence shown here is derived from an EMBL/GenBank/DDBJ whole genome shotgun (WGS) entry which is preliminary data.</text>
</comment>